<evidence type="ECO:0000256" key="1">
    <source>
        <dbReference type="SAM" id="Phobius"/>
    </source>
</evidence>
<keyword evidence="1" id="KW-0812">Transmembrane</keyword>
<dbReference type="Proteomes" id="UP000798808">
    <property type="component" value="Unassembled WGS sequence"/>
</dbReference>
<proteinExistence type="predicted"/>
<dbReference type="EMBL" id="SMLW01000583">
    <property type="protein sequence ID" value="MTI26481.1"/>
    <property type="molecule type" value="Genomic_DNA"/>
</dbReference>
<keyword evidence="1" id="KW-1133">Transmembrane helix</keyword>
<organism evidence="2 3">
    <name type="scientific">Fulvivirga kasyanovii</name>
    <dbReference type="NCBI Taxonomy" id="396812"/>
    <lineage>
        <taxon>Bacteria</taxon>
        <taxon>Pseudomonadati</taxon>
        <taxon>Bacteroidota</taxon>
        <taxon>Cytophagia</taxon>
        <taxon>Cytophagales</taxon>
        <taxon>Fulvivirgaceae</taxon>
        <taxon>Fulvivirga</taxon>
    </lineage>
</organism>
<feature type="transmembrane region" description="Helical" evidence="1">
    <location>
        <begin position="12"/>
        <end position="36"/>
    </location>
</feature>
<evidence type="ECO:0008006" key="4">
    <source>
        <dbReference type="Google" id="ProtNLM"/>
    </source>
</evidence>
<gene>
    <name evidence="2" type="ORF">E1163_16095</name>
</gene>
<accession>A0ABW9RRC3</accession>
<dbReference type="RefSeq" id="WP_155173495.1">
    <property type="nucleotide sequence ID" value="NZ_BAAAFL010000012.1"/>
</dbReference>
<keyword evidence="1" id="KW-0472">Membrane</keyword>
<feature type="transmembrane region" description="Helical" evidence="1">
    <location>
        <begin position="42"/>
        <end position="60"/>
    </location>
</feature>
<sequence length="149" mass="17282">MKQITNSQKFTIYLNTAPFMLGEIFCIGGVLIPTIAFPGIEAFFGLVVLSVGAFIVYHKYQTVKRGSYVLTYGVKSEAIVTDITNTNWRHNNRRVKEYNFQFEANGRKFNHEYRSAFKRHLRVGSKLTIFYIEENPKLAFIPKLYNLEL</sequence>
<keyword evidence="3" id="KW-1185">Reference proteome</keyword>
<name>A0ABW9RRC3_9BACT</name>
<evidence type="ECO:0000313" key="2">
    <source>
        <dbReference type="EMBL" id="MTI26481.1"/>
    </source>
</evidence>
<protein>
    <recommendedName>
        <fullName evidence="4">DUF3592 domain-containing protein</fullName>
    </recommendedName>
</protein>
<reference evidence="2 3" key="1">
    <citation type="submission" date="2019-02" db="EMBL/GenBank/DDBJ databases">
        <authorList>
            <person name="Goldberg S.R."/>
            <person name="Haltli B.A."/>
            <person name="Correa H."/>
            <person name="Russell K.G."/>
        </authorList>
    </citation>
    <scope>NUCLEOTIDE SEQUENCE [LARGE SCALE GENOMIC DNA]</scope>
    <source>
        <strain evidence="2 3">JCM 16186</strain>
    </source>
</reference>
<evidence type="ECO:0000313" key="3">
    <source>
        <dbReference type="Proteomes" id="UP000798808"/>
    </source>
</evidence>
<comment type="caution">
    <text evidence="2">The sequence shown here is derived from an EMBL/GenBank/DDBJ whole genome shotgun (WGS) entry which is preliminary data.</text>
</comment>